<evidence type="ECO:0000313" key="3">
    <source>
        <dbReference type="Proteomes" id="UP000235786"/>
    </source>
</evidence>
<dbReference type="GO" id="GO:0016787">
    <property type="term" value="F:hydrolase activity"/>
    <property type="evidence" value="ECO:0007669"/>
    <property type="project" value="UniProtKB-KW"/>
</dbReference>
<dbReference type="Gene3D" id="3.40.50.1820">
    <property type="entry name" value="alpha/beta hydrolase"/>
    <property type="match status" value="1"/>
</dbReference>
<proteinExistence type="predicted"/>
<reference evidence="2 3" key="1">
    <citation type="submission" date="2016-04" db="EMBL/GenBank/DDBJ databases">
        <title>A degradative enzymes factory behind the ericoid mycorrhizal symbiosis.</title>
        <authorList>
            <consortium name="DOE Joint Genome Institute"/>
            <person name="Martino E."/>
            <person name="Morin E."/>
            <person name="Grelet G."/>
            <person name="Kuo A."/>
            <person name="Kohler A."/>
            <person name="Daghino S."/>
            <person name="Barry K."/>
            <person name="Choi C."/>
            <person name="Cichocki N."/>
            <person name="Clum A."/>
            <person name="Copeland A."/>
            <person name="Hainaut M."/>
            <person name="Haridas S."/>
            <person name="Labutti K."/>
            <person name="Lindquist E."/>
            <person name="Lipzen A."/>
            <person name="Khouja H.-R."/>
            <person name="Murat C."/>
            <person name="Ohm R."/>
            <person name="Olson A."/>
            <person name="Spatafora J."/>
            <person name="Veneault-Fourrey C."/>
            <person name="Henrissat B."/>
            <person name="Grigoriev I."/>
            <person name="Martin F."/>
            <person name="Perotto S."/>
        </authorList>
    </citation>
    <scope>NUCLEOTIDE SEQUENCE [LARGE SCALE GENOMIC DNA]</scope>
    <source>
        <strain evidence="2 3">F</strain>
    </source>
</reference>
<name>A0A2J6RFS4_HYAVF</name>
<dbReference type="Proteomes" id="UP000235786">
    <property type="component" value="Unassembled WGS sequence"/>
</dbReference>
<keyword evidence="3" id="KW-1185">Reference proteome</keyword>
<evidence type="ECO:0000259" key="1">
    <source>
        <dbReference type="Pfam" id="PF01738"/>
    </source>
</evidence>
<dbReference type="InterPro" id="IPR002925">
    <property type="entry name" value="Dienelactn_hydro"/>
</dbReference>
<feature type="domain" description="Dienelactone hydrolase" evidence="1">
    <location>
        <begin position="27"/>
        <end position="286"/>
    </location>
</feature>
<keyword evidence="2" id="KW-0378">Hydrolase</keyword>
<protein>
    <submittedName>
        <fullName evidence="2">Alpha/beta-hydrolase</fullName>
    </submittedName>
</protein>
<sequence length="286" mass="31144">MSCPACFLGAIHTGTPTGITTTLHNLPTYISLPPSPSVSKSTIILLTDAFGFNLPNSLLLADHYAVATGFRVLVPSWIPGGGVPLSTLSLMETMTTPVTPFYSILSHLKRLWAFVRVLTIVLPFAIRIRPAPKSILEFARAVKADLKEEGEGGRLGVAGICVGGMYATRLCVESAVEGGEEKLVDAQFCAHPAGLKLPGDVLEAVKRVPYSFAIGDRDFLKVERVEELQAALRREVGSEEEASYEVRVYRGVGHGFAVRASKEKKEEEEPAEEAARQAVEWFKRYL</sequence>
<dbReference type="PANTHER" id="PTHR17630:SF105">
    <property type="entry name" value="DIENELACTONE HYDROLASE FAMILY PROTEIN (AFU_ORTHOLOGUE AFUA_4G08790)"/>
    <property type="match status" value="1"/>
</dbReference>
<dbReference type="Pfam" id="PF01738">
    <property type="entry name" value="DLH"/>
    <property type="match status" value="1"/>
</dbReference>
<organism evidence="2 3">
    <name type="scientific">Hyaloscypha variabilis (strain UAMH 11265 / GT02V1 / F)</name>
    <name type="common">Meliniomyces variabilis</name>
    <dbReference type="NCBI Taxonomy" id="1149755"/>
    <lineage>
        <taxon>Eukaryota</taxon>
        <taxon>Fungi</taxon>
        <taxon>Dikarya</taxon>
        <taxon>Ascomycota</taxon>
        <taxon>Pezizomycotina</taxon>
        <taxon>Leotiomycetes</taxon>
        <taxon>Helotiales</taxon>
        <taxon>Hyaloscyphaceae</taxon>
        <taxon>Hyaloscypha</taxon>
        <taxon>Hyaloscypha variabilis</taxon>
    </lineage>
</organism>
<gene>
    <name evidence="2" type="ORF">L207DRAFT_514644</name>
</gene>
<evidence type="ECO:0000313" key="2">
    <source>
        <dbReference type="EMBL" id="PMD37362.1"/>
    </source>
</evidence>
<dbReference type="OrthoDB" id="17560at2759"/>
<dbReference type="PANTHER" id="PTHR17630">
    <property type="entry name" value="DIENELACTONE HYDROLASE"/>
    <property type="match status" value="1"/>
</dbReference>
<dbReference type="SUPFAM" id="SSF53474">
    <property type="entry name" value="alpha/beta-Hydrolases"/>
    <property type="match status" value="1"/>
</dbReference>
<dbReference type="AlphaFoldDB" id="A0A2J6RFS4"/>
<dbReference type="EMBL" id="KZ613949">
    <property type="protein sequence ID" value="PMD37362.1"/>
    <property type="molecule type" value="Genomic_DNA"/>
</dbReference>
<accession>A0A2J6RFS4</accession>
<dbReference type="InterPro" id="IPR029058">
    <property type="entry name" value="AB_hydrolase_fold"/>
</dbReference>